<evidence type="ECO:0000313" key="2">
    <source>
        <dbReference type="Proteomes" id="UP000672032"/>
    </source>
</evidence>
<proteinExistence type="predicted"/>
<dbReference type="OrthoDB" id="3551700at2759"/>
<organism evidence="1 2">
    <name type="scientific">Monilinia vaccinii-corymbosi</name>
    <dbReference type="NCBI Taxonomy" id="61207"/>
    <lineage>
        <taxon>Eukaryota</taxon>
        <taxon>Fungi</taxon>
        <taxon>Dikarya</taxon>
        <taxon>Ascomycota</taxon>
        <taxon>Pezizomycotina</taxon>
        <taxon>Leotiomycetes</taxon>
        <taxon>Helotiales</taxon>
        <taxon>Sclerotiniaceae</taxon>
        <taxon>Monilinia</taxon>
    </lineage>
</organism>
<dbReference type="AlphaFoldDB" id="A0A8A3PFL3"/>
<protein>
    <submittedName>
        <fullName evidence="1">Uncharacterized protein</fullName>
    </submittedName>
</protein>
<keyword evidence="2" id="KW-1185">Reference proteome</keyword>
<accession>A0A8A3PFL3</accession>
<sequence length="161" mass="18244">MTLYPLQFNLINTTTPDLSATTPVEFNIIFSLESTGNFQQASKMCIHKRIIFIQCGHAIWGNEVKACDQEIAFQTSPRTSVECETMSSHPIHTVKITRACKVCEKKRGHTARTAEKLKQALKIIRESVERMEQMQARVIENSKEISVDADDEDLAALESWD</sequence>
<gene>
    <name evidence="1" type="ORF">DSL72_005406</name>
</gene>
<dbReference type="EMBL" id="CP063408">
    <property type="protein sequence ID" value="QSZ33834.1"/>
    <property type="molecule type" value="Genomic_DNA"/>
</dbReference>
<dbReference type="Proteomes" id="UP000672032">
    <property type="component" value="Chromosome 4"/>
</dbReference>
<evidence type="ECO:0000313" key="1">
    <source>
        <dbReference type="EMBL" id="QSZ33834.1"/>
    </source>
</evidence>
<reference evidence="1" key="1">
    <citation type="submission" date="2020-10" db="EMBL/GenBank/DDBJ databases">
        <title>Genome Sequence of Monilinia vaccinii-corymbosi Sheds Light on Mummy Berry Disease Infection of Blueberry and Mating Type.</title>
        <authorList>
            <person name="Yow A.G."/>
            <person name="Zhang Y."/>
            <person name="Bansal K."/>
            <person name="Eacker S.M."/>
            <person name="Sullivan S."/>
            <person name="Liachko I."/>
            <person name="Cubeta M.A."/>
            <person name="Rollins J.A."/>
            <person name="Ashrafi H."/>
        </authorList>
    </citation>
    <scope>NUCLEOTIDE SEQUENCE</scope>
    <source>
        <strain evidence="1">RL-1</strain>
    </source>
</reference>
<name>A0A8A3PFL3_9HELO</name>